<feature type="signal peptide" evidence="8">
    <location>
        <begin position="1"/>
        <end position="19"/>
    </location>
</feature>
<reference evidence="12 13" key="1">
    <citation type="submission" date="2016-08" db="EMBL/GenBank/DDBJ databases">
        <title>A Parts List for Fungal Cellulosomes Revealed by Comparative Genomics.</title>
        <authorList>
            <consortium name="DOE Joint Genome Institute"/>
            <person name="Haitjema C.H."/>
            <person name="Gilmore S.P."/>
            <person name="Henske J.K."/>
            <person name="Solomon K.V."/>
            <person name="De Groot R."/>
            <person name="Kuo A."/>
            <person name="Mondo S.J."/>
            <person name="Salamov A.A."/>
            <person name="Labutti K."/>
            <person name="Zhao Z."/>
            <person name="Chiniquy J."/>
            <person name="Barry K."/>
            <person name="Brewer H.M."/>
            <person name="Purvine S.O."/>
            <person name="Wright A.T."/>
            <person name="Boxma B."/>
            <person name="Van Alen T."/>
            <person name="Hackstein J.H."/>
            <person name="Baker S.E."/>
            <person name="Grigoriev I.V."/>
            <person name="O'Malley M.A."/>
        </authorList>
    </citation>
    <scope>NUCLEOTIDE SEQUENCE [LARGE SCALE GENOMIC DNA]</scope>
    <source>
        <strain evidence="12 13">G1</strain>
    </source>
</reference>
<evidence type="ECO:0000256" key="7">
    <source>
        <dbReference type="SAM" id="MobiDB-lite"/>
    </source>
</evidence>
<evidence type="ECO:0000259" key="10">
    <source>
        <dbReference type="PROSITE" id="PS51763"/>
    </source>
</evidence>
<dbReference type="InterPro" id="IPR002883">
    <property type="entry name" value="CBM10/Dockerin_dom"/>
</dbReference>
<dbReference type="EMBL" id="MCOG01000404">
    <property type="protein sequence ID" value="ORY09715.1"/>
    <property type="molecule type" value="Genomic_DNA"/>
</dbReference>
<feature type="chain" id="PRO_5012621168" description="Mannan endo-1,4-beta-mannosidase B" evidence="8">
    <location>
        <begin position="20"/>
        <end position="732"/>
    </location>
</feature>
<dbReference type="Proteomes" id="UP000193920">
    <property type="component" value="Unassembled WGS sequence"/>
</dbReference>
<dbReference type="Gene3D" id="3.90.1220.10">
    <property type="entry name" value="Cellulose docking domain, dockering"/>
    <property type="match status" value="5"/>
</dbReference>
<dbReference type="InterPro" id="IPR009034">
    <property type="entry name" value="Dockerin_dom_fun_sf"/>
</dbReference>
<comment type="caution">
    <text evidence="12">The sequence shown here is derived from an EMBL/GenBank/DDBJ whole genome shotgun (WGS) entry which is preliminary data.</text>
</comment>
<dbReference type="GO" id="GO:0030246">
    <property type="term" value="F:carbohydrate binding"/>
    <property type="evidence" value="ECO:0007669"/>
    <property type="project" value="InterPro"/>
</dbReference>
<dbReference type="Pfam" id="PF02156">
    <property type="entry name" value="Glyco_hydro_26"/>
    <property type="match status" value="1"/>
</dbReference>
<evidence type="ECO:0000256" key="4">
    <source>
        <dbReference type="ARBA" id="ARBA00022801"/>
    </source>
</evidence>
<evidence type="ECO:0000256" key="8">
    <source>
        <dbReference type="SAM" id="SignalP"/>
    </source>
</evidence>
<dbReference type="InterPro" id="IPR005084">
    <property type="entry name" value="CBM6"/>
</dbReference>
<keyword evidence="13" id="KW-1185">Reference proteome</keyword>
<feature type="domain" description="CBM10" evidence="10">
    <location>
        <begin position="548"/>
        <end position="585"/>
    </location>
</feature>
<dbReference type="InterPro" id="IPR017853">
    <property type="entry name" value="GH"/>
</dbReference>
<dbReference type="InterPro" id="IPR022790">
    <property type="entry name" value="GH26_dom"/>
</dbReference>
<dbReference type="Pfam" id="PF16990">
    <property type="entry name" value="CBM_35"/>
    <property type="match status" value="1"/>
</dbReference>
<dbReference type="PROSITE" id="PS51763">
    <property type="entry name" value="CBM10"/>
    <property type="match status" value="5"/>
</dbReference>
<name>A0A1Y1ZIQ8_9FUNG</name>
<evidence type="ECO:0000256" key="2">
    <source>
        <dbReference type="ARBA" id="ARBA00022729"/>
    </source>
</evidence>
<evidence type="ECO:0000256" key="5">
    <source>
        <dbReference type="ARBA" id="ARBA00023295"/>
    </source>
</evidence>
<dbReference type="PANTHER" id="PTHR40079">
    <property type="entry name" value="MANNAN ENDO-1,4-BETA-MANNOSIDASE E-RELATED"/>
    <property type="match status" value="1"/>
</dbReference>
<feature type="compositionally biased region" description="Low complexity" evidence="7">
    <location>
        <begin position="474"/>
        <end position="487"/>
    </location>
</feature>
<dbReference type="Gene3D" id="2.60.120.260">
    <property type="entry name" value="Galactose-binding domain-like"/>
    <property type="match status" value="1"/>
</dbReference>
<dbReference type="Gene3D" id="3.20.20.80">
    <property type="entry name" value="Glycosidases"/>
    <property type="match status" value="1"/>
</dbReference>
<evidence type="ECO:0000313" key="13">
    <source>
        <dbReference type="Proteomes" id="UP000193920"/>
    </source>
</evidence>
<sequence>MNILNILLICFSLIVGVITKKVYYEAEDGKLNGITVFKELSGYSGTGYVGRFESPGNSITVTVNVPQTGMYDLSIIYCANMGQKINTLTVNGASTGDITFTENKKFETKDVGAVYLKAGKNTIGLVSTWGWMWVDAFVINDTPNAAKDVSSKLNPTLVNPKAIPAAKKLYDFLKSNYGKRILSGQVGAAGQAGDEGEEFKRIMNAAGKKPAVWNMDFIFESNDCTWRPTNPDITEMAINWWKKYQGKGIMSAQWHWNIAGKTGNFAFYKKDTTFDLEKAVTEGTWEYEKIIKDIDRVSGLIKKLQAVNMPLLWRPLHENNGDWFWWGNNPKACAKLWKILYERMVNYHGLNNLIWLWNGNNDENTPIEYIDIIGVDIYADDHGPQTTAYNTHFDFYGGKKMVVLSENGRIPDIQQCVDQEAWWGYFQTWNNEFILQNHYHTDAQLKEYFNHKIVMNMDELPSFNVNSYDYQSGGKSSTDSGKSSNSDKSGKTGNGNSNSKKCFSLNLGYPCCENDSDDNIIFTDENGDWGIENNNWCGIGKSSSSADSCWSIALGYPCCEVNDFVVQTDENGDWSVENNDWCGIKNSSSSSSSASANACWSTALGFPCCEVNDNVVHSDEYGDWGVENNDWCGIKNSSATFSSSSAANDDCWSTVLGYPCCEVNDFIVNTDEYGSWSVENNDWCGIKNASSSAVACWSTALGFPCCEVNKFIVFSDENGDWSVENNNWCGIL</sequence>
<dbReference type="PROSITE" id="PS51764">
    <property type="entry name" value="GH26"/>
    <property type="match status" value="1"/>
</dbReference>
<dbReference type="SUPFAM" id="SSF64571">
    <property type="entry name" value="Cellulose docking domain, dockering"/>
    <property type="match status" value="5"/>
</dbReference>
<feature type="domain" description="CBM10" evidence="10">
    <location>
        <begin position="695"/>
        <end position="732"/>
    </location>
</feature>
<gene>
    <name evidence="12" type="ORF">LY90DRAFT_392645</name>
</gene>
<feature type="active site" description="Nucleophile" evidence="6">
    <location>
        <position position="406"/>
    </location>
</feature>
<comment type="similarity">
    <text evidence="1 6">Belongs to the glycosyl hydrolase 26 family.</text>
</comment>
<feature type="domain" description="CBM10" evidence="10">
    <location>
        <begin position="501"/>
        <end position="540"/>
    </location>
</feature>
<keyword evidence="4 6" id="KW-0378">Hydrolase</keyword>
<dbReference type="InterPro" id="IPR008979">
    <property type="entry name" value="Galactose-bd-like_sf"/>
</dbReference>
<evidence type="ECO:0000256" key="3">
    <source>
        <dbReference type="ARBA" id="ARBA00022737"/>
    </source>
</evidence>
<dbReference type="SUPFAM" id="SSF51445">
    <property type="entry name" value="(Trans)glycosidases"/>
    <property type="match status" value="1"/>
</dbReference>
<dbReference type="PRINTS" id="PR00739">
    <property type="entry name" value="GLHYDRLASE26"/>
</dbReference>
<dbReference type="CDD" id="cd04086">
    <property type="entry name" value="CBM35_mannanase-like"/>
    <property type="match status" value="1"/>
</dbReference>
<dbReference type="AlphaFoldDB" id="A0A1Y1ZIQ8"/>
<keyword evidence="3" id="KW-0677">Repeat</keyword>
<feature type="domain" description="CBM10" evidence="10">
    <location>
        <begin position="650"/>
        <end position="687"/>
    </location>
</feature>
<feature type="domain" description="GH26" evidence="11">
    <location>
        <begin position="164"/>
        <end position="458"/>
    </location>
</feature>
<dbReference type="Pfam" id="PF02013">
    <property type="entry name" value="CBM_10"/>
    <property type="match status" value="5"/>
</dbReference>
<organism evidence="12 13">
    <name type="scientific">Neocallimastix californiae</name>
    <dbReference type="NCBI Taxonomy" id="1754190"/>
    <lineage>
        <taxon>Eukaryota</taxon>
        <taxon>Fungi</taxon>
        <taxon>Fungi incertae sedis</taxon>
        <taxon>Chytridiomycota</taxon>
        <taxon>Chytridiomycota incertae sedis</taxon>
        <taxon>Neocallimastigomycetes</taxon>
        <taxon>Neocallimastigales</taxon>
        <taxon>Neocallimastigaceae</taxon>
        <taxon>Neocallimastix</taxon>
    </lineage>
</organism>
<evidence type="ECO:0000259" key="9">
    <source>
        <dbReference type="PROSITE" id="PS51175"/>
    </source>
</evidence>
<keyword evidence="2 8" id="KW-0732">Signal</keyword>
<dbReference type="GO" id="GO:0016985">
    <property type="term" value="F:mannan endo-1,4-beta-mannosidase activity"/>
    <property type="evidence" value="ECO:0007669"/>
    <property type="project" value="InterPro"/>
</dbReference>
<evidence type="ECO:0000313" key="12">
    <source>
        <dbReference type="EMBL" id="ORY09715.1"/>
    </source>
</evidence>
<evidence type="ECO:0008006" key="14">
    <source>
        <dbReference type="Google" id="ProtNLM"/>
    </source>
</evidence>
<accession>A0A1Y1ZIQ8</accession>
<keyword evidence="5 6" id="KW-0326">Glycosidase</keyword>
<evidence type="ECO:0000259" key="11">
    <source>
        <dbReference type="PROSITE" id="PS51764"/>
    </source>
</evidence>
<feature type="active site" description="Proton donor" evidence="6">
    <location>
        <position position="318"/>
    </location>
</feature>
<dbReference type="PROSITE" id="PS51175">
    <property type="entry name" value="CBM6"/>
    <property type="match status" value="1"/>
</dbReference>
<feature type="region of interest" description="Disordered" evidence="7">
    <location>
        <begin position="474"/>
        <end position="495"/>
    </location>
</feature>
<dbReference type="InterPro" id="IPR000805">
    <property type="entry name" value="Glyco_hydro_26"/>
</dbReference>
<evidence type="ECO:0000256" key="1">
    <source>
        <dbReference type="ARBA" id="ARBA00007754"/>
    </source>
</evidence>
<feature type="domain" description="CBM10" evidence="10">
    <location>
        <begin position="598"/>
        <end position="635"/>
    </location>
</feature>
<dbReference type="OrthoDB" id="428177at2759"/>
<dbReference type="SUPFAM" id="SSF49785">
    <property type="entry name" value="Galactose-binding domain-like"/>
    <property type="match status" value="1"/>
</dbReference>
<feature type="domain" description="CBM6" evidence="9">
    <location>
        <begin position="22"/>
        <end position="140"/>
    </location>
</feature>
<proteinExistence type="inferred from homology"/>
<protein>
    <recommendedName>
        <fullName evidence="14">Mannan endo-1,4-beta-mannosidase B</fullName>
    </recommendedName>
</protein>
<dbReference type="GO" id="GO:0006080">
    <property type="term" value="P:substituted mannan metabolic process"/>
    <property type="evidence" value="ECO:0007669"/>
    <property type="project" value="InterPro"/>
</dbReference>
<dbReference type="PANTHER" id="PTHR40079:SF4">
    <property type="entry name" value="GH26 DOMAIN-CONTAINING PROTEIN-RELATED"/>
    <property type="match status" value="1"/>
</dbReference>
<evidence type="ECO:0000256" key="6">
    <source>
        <dbReference type="PROSITE-ProRule" id="PRU01100"/>
    </source>
</evidence>